<organism evidence="5 6">
    <name type="scientific">Phreatobacter stygius</name>
    <dbReference type="NCBI Taxonomy" id="1940610"/>
    <lineage>
        <taxon>Bacteria</taxon>
        <taxon>Pseudomonadati</taxon>
        <taxon>Pseudomonadota</taxon>
        <taxon>Alphaproteobacteria</taxon>
        <taxon>Hyphomicrobiales</taxon>
        <taxon>Phreatobacteraceae</taxon>
        <taxon>Phreatobacter</taxon>
    </lineage>
</organism>
<sequence>MAGSDLLFGLSPLSVGAITAVAQTPKRGGVVRAVVHPEPSSLMLGLVQNTPTQMVSGSIYESLLKYGHDLTPLPSLAERWEVSADGKAYTFHLKKNVKWHDGRPFGADDVVFSTDKFLRETHPRWRPIATTHVERIEKVDDHTVRYALKNPFGPFILMFELSTTPIVPRHLYEGTDYKTNPANNTPVGTGPFKFSEWQRGSYIKLVRNADYHVPGLPYLDEVYWQVIPDAAARVVAYETGRVDILTGGTVENFDVAKLAKLPNSSVTGKGWEMIAPLSWLWFNHRQGLMAKKAFRQAVMYGMDREFAKDVIWNGLARVATGPISSKTRFYSDQVTRYPFDPAKAKTLLKEAGYKGEPIRLLALPYGEAWTRWAEAVKQNLTDIGLNLQLVTTDVAGYGQRLSDWDFDLAFTWLSQFGDPALGVARSYVSSNIAKGSPWNNVAGYVNPDIDKLFAEAAAANDAAQRQALYTRAQQILADDLPVAWMLELEFPTIHRSNVQNLIKTATGMNDAFQDAWKA</sequence>
<name>A0A4D7BMT5_9HYPH</name>
<dbReference type="GO" id="GO:0043190">
    <property type="term" value="C:ATP-binding cassette (ABC) transporter complex"/>
    <property type="evidence" value="ECO:0007669"/>
    <property type="project" value="InterPro"/>
</dbReference>
<dbReference type="PIRSF" id="PIRSF002741">
    <property type="entry name" value="MppA"/>
    <property type="match status" value="1"/>
</dbReference>
<dbReference type="GO" id="GO:0015833">
    <property type="term" value="P:peptide transport"/>
    <property type="evidence" value="ECO:0007669"/>
    <property type="project" value="TreeGrafter"/>
</dbReference>
<comment type="subcellular location">
    <subcellularLocation>
        <location evidence="1">Periplasm</location>
    </subcellularLocation>
</comment>
<dbReference type="KEGG" id="pstg:E8M01_10020"/>
<keyword evidence="6" id="KW-1185">Reference proteome</keyword>
<dbReference type="OrthoDB" id="9803988at2"/>
<dbReference type="RefSeq" id="WP_136964543.1">
    <property type="nucleotide sequence ID" value="NZ_CP039690.1"/>
</dbReference>
<protein>
    <submittedName>
        <fullName evidence="5">ABC transporter substrate-binding protein</fullName>
    </submittedName>
</protein>
<dbReference type="PANTHER" id="PTHR30290">
    <property type="entry name" value="PERIPLASMIC BINDING COMPONENT OF ABC TRANSPORTER"/>
    <property type="match status" value="1"/>
</dbReference>
<dbReference type="AlphaFoldDB" id="A0A4D7BMT5"/>
<evidence type="ECO:0000256" key="2">
    <source>
        <dbReference type="ARBA" id="ARBA00005695"/>
    </source>
</evidence>
<dbReference type="CDD" id="cd08517">
    <property type="entry name" value="PBP2_NikA_DppA_OppA_like_13"/>
    <property type="match status" value="1"/>
</dbReference>
<dbReference type="InterPro" id="IPR030678">
    <property type="entry name" value="Peptide/Ni-bd"/>
</dbReference>
<accession>A0A4D7BMT5</accession>
<comment type="similarity">
    <text evidence="2">Belongs to the bacterial solute-binding protein 5 family.</text>
</comment>
<dbReference type="EMBL" id="CP039690">
    <property type="protein sequence ID" value="QCI69137.1"/>
    <property type="molecule type" value="Genomic_DNA"/>
</dbReference>
<evidence type="ECO:0000259" key="4">
    <source>
        <dbReference type="Pfam" id="PF00496"/>
    </source>
</evidence>
<gene>
    <name evidence="5" type="ORF">E8M01_10020</name>
</gene>
<evidence type="ECO:0000313" key="6">
    <source>
        <dbReference type="Proteomes" id="UP000298781"/>
    </source>
</evidence>
<evidence type="ECO:0000313" key="5">
    <source>
        <dbReference type="EMBL" id="QCI69137.1"/>
    </source>
</evidence>
<reference evidence="5 6" key="1">
    <citation type="submission" date="2019-04" db="EMBL/GenBank/DDBJ databases">
        <title>Phreatobacter aquaticus sp. nov.</title>
        <authorList>
            <person name="Choi A."/>
        </authorList>
    </citation>
    <scope>NUCLEOTIDE SEQUENCE [LARGE SCALE GENOMIC DNA]</scope>
    <source>
        <strain evidence="5 6">KCTC 52518</strain>
    </source>
</reference>
<dbReference type="PROSITE" id="PS01040">
    <property type="entry name" value="SBP_BACTERIAL_5"/>
    <property type="match status" value="1"/>
</dbReference>
<dbReference type="InterPro" id="IPR039424">
    <property type="entry name" value="SBP_5"/>
</dbReference>
<dbReference type="Proteomes" id="UP000298781">
    <property type="component" value="Chromosome"/>
</dbReference>
<dbReference type="Gene3D" id="3.10.105.10">
    <property type="entry name" value="Dipeptide-binding Protein, Domain 3"/>
    <property type="match status" value="1"/>
</dbReference>
<evidence type="ECO:0000256" key="1">
    <source>
        <dbReference type="ARBA" id="ARBA00004418"/>
    </source>
</evidence>
<dbReference type="GO" id="GO:1904680">
    <property type="term" value="F:peptide transmembrane transporter activity"/>
    <property type="evidence" value="ECO:0007669"/>
    <property type="project" value="TreeGrafter"/>
</dbReference>
<keyword evidence="3" id="KW-0732">Signal</keyword>
<dbReference type="GO" id="GO:0030288">
    <property type="term" value="C:outer membrane-bounded periplasmic space"/>
    <property type="evidence" value="ECO:0007669"/>
    <property type="project" value="UniProtKB-ARBA"/>
</dbReference>
<dbReference type="InterPro" id="IPR023765">
    <property type="entry name" value="SBP_5_CS"/>
</dbReference>
<proteinExistence type="inferred from homology"/>
<dbReference type="Pfam" id="PF00496">
    <property type="entry name" value="SBP_bac_5"/>
    <property type="match status" value="1"/>
</dbReference>
<evidence type="ECO:0000256" key="3">
    <source>
        <dbReference type="ARBA" id="ARBA00022729"/>
    </source>
</evidence>
<dbReference type="SUPFAM" id="SSF53850">
    <property type="entry name" value="Periplasmic binding protein-like II"/>
    <property type="match status" value="1"/>
</dbReference>
<dbReference type="Gene3D" id="3.40.190.10">
    <property type="entry name" value="Periplasmic binding protein-like II"/>
    <property type="match status" value="1"/>
</dbReference>
<dbReference type="PANTHER" id="PTHR30290:SF38">
    <property type="entry name" value="D,D-DIPEPTIDE-BINDING PERIPLASMIC PROTEIN DDPA-RELATED"/>
    <property type="match status" value="1"/>
</dbReference>
<feature type="domain" description="Solute-binding protein family 5" evidence="4">
    <location>
        <begin position="72"/>
        <end position="428"/>
    </location>
</feature>
<dbReference type="InterPro" id="IPR000914">
    <property type="entry name" value="SBP_5_dom"/>
</dbReference>